<dbReference type="EMBL" id="CP042467">
    <property type="protein sequence ID" value="QED27219.1"/>
    <property type="molecule type" value="Genomic_DNA"/>
</dbReference>
<gene>
    <name evidence="1" type="ORF">FRD01_08175</name>
</gene>
<dbReference type="AlphaFoldDB" id="A0A5B8XUV6"/>
<protein>
    <submittedName>
        <fullName evidence="1">Uncharacterized protein</fullName>
    </submittedName>
</protein>
<dbReference type="OrthoDB" id="5492747at2"/>
<accession>A0A5B8XUV6</accession>
<evidence type="ECO:0000313" key="2">
    <source>
        <dbReference type="Proteomes" id="UP000321595"/>
    </source>
</evidence>
<proteinExistence type="predicted"/>
<reference evidence="1 2" key="1">
    <citation type="submission" date="2019-08" db="EMBL/GenBank/DDBJ databases">
        <authorList>
            <person name="Liang Q."/>
        </authorList>
    </citation>
    <scope>NUCLEOTIDE SEQUENCE [LARGE SCALE GENOMIC DNA]</scope>
    <source>
        <strain evidence="1 2">V1718</strain>
    </source>
</reference>
<organism evidence="1 2">
    <name type="scientific">Microvenator marinus</name>
    <dbReference type="NCBI Taxonomy" id="2600177"/>
    <lineage>
        <taxon>Bacteria</taxon>
        <taxon>Deltaproteobacteria</taxon>
        <taxon>Bradymonadales</taxon>
        <taxon>Microvenatoraceae</taxon>
        <taxon>Microvenator</taxon>
    </lineage>
</organism>
<dbReference type="KEGG" id="bbae:FRD01_08175"/>
<dbReference type="PROSITE" id="PS51257">
    <property type="entry name" value="PROKAR_LIPOPROTEIN"/>
    <property type="match status" value="1"/>
</dbReference>
<dbReference type="Proteomes" id="UP000321595">
    <property type="component" value="Chromosome"/>
</dbReference>
<dbReference type="RefSeq" id="WP_146958904.1">
    <property type="nucleotide sequence ID" value="NZ_CP042467.1"/>
</dbReference>
<evidence type="ECO:0000313" key="1">
    <source>
        <dbReference type="EMBL" id="QED27219.1"/>
    </source>
</evidence>
<sequence>MKRALVLVAGLALSGCFPNTDYLVDKAVNRTVDRAADRVGDRIGEAVAARMLANNPSLMYAYSMSVFSMMFHHGGYYYQGFDTYKEGDYTRWRVDGTAEGSLYERSLIRANQDGSEWWRVETRTKTEEGEDVVIMEAMLSSADEAGNRKVLRMRAMLPGEKEPREIPVEEKDAQNWQINTGRKLTEESLEGMTKGQEKITTEAGEFQATLLETKSGNTTVRWWNTESVPGGLVRYNATQDNGETTYQWELIAFGNDATTSVLNSF</sequence>
<keyword evidence="2" id="KW-1185">Reference proteome</keyword>
<name>A0A5B8XUV6_9DELT</name>